<dbReference type="InterPro" id="IPR000048">
    <property type="entry name" value="IQ_motif_EF-hand-BS"/>
</dbReference>
<comment type="subcellular location">
    <subcellularLocation>
        <location evidence="1">Cytoplasm</location>
    </subcellularLocation>
</comment>
<feature type="coiled-coil region" evidence="5">
    <location>
        <begin position="688"/>
        <end position="726"/>
    </location>
</feature>
<feature type="compositionally biased region" description="Low complexity" evidence="6">
    <location>
        <begin position="83"/>
        <end position="92"/>
    </location>
</feature>
<evidence type="ECO:0000313" key="7">
    <source>
        <dbReference type="EMBL" id="TPP46909.1"/>
    </source>
</evidence>
<feature type="region of interest" description="Disordered" evidence="6">
    <location>
        <begin position="414"/>
        <end position="451"/>
    </location>
</feature>
<comment type="caution">
    <text evidence="7">The sequence shown here is derived from an EMBL/GenBank/DDBJ whole genome shotgun (WGS) entry which is preliminary data.</text>
</comment>
<evidence type="ECO:0000256" key="2">
    <source>
        <dbReference type="ARBA" id="ARBA00022490"/>
    </source>
</evidence>
<feature type="region of interest" description="Disordered" evidence="6">
    <location>
        <begin position="596"/>
        <end position="673"/>
    </location>
</feature>
<keyword evidence="5" id="KW-0175">Coiled coil</keyword>
<evidence type="ECO:0000256" key="3">
    <source>
        <dbReference type="ARBA" id="ARBA00022737"/>
    </source>
</evidence>
<feature type="compositionally biased region" description="Basic and acidic residues" evidence="6">
    <location>
        <begin position="652"/>
        <end position="661"/>
    </location>
</feature>
<name>A0A504XHZ1_LEIDO</name>
<dbReference type="EMBL" id="RHLD01000015">
    <property type="protein sequence ID" value="TPP46909.1"/>
    <property type="molecule type" value="Genomic_DNA"/>
</dbReference>
<evidence type="ECO:0000313" key="8">
    <source>
        <dbReference type="Proteomes" id="UP000318821"/>
    </source>
</evidence>
<reference evidence="8" key="1">
    <citation type="submission" date="2019-02" db="EMBL/GenBank/DDBJ databases">
        <title>FDA dAtabase for Regulatory Grade micrObial Sequences (FDA-ARGOS): Supporting development and validation of Infectious Disease Dx tests.</title>
        <authorList>
            <person name="Duncan R."/>
            <person name="Fisher C."/>
            <person name="Tallon L."/>
            <person name="Sadzewicz L."/>
            <person name="Sengamalay N."/>
            <person name="Ott S."/>
            <person name="Godinez A."/>
            <person name="Nagaraj S."/>
            <person name="Vavikolanu K."/>
            <person name="Vyas G."/>
            <person name="Nadendla S."/>
            <person name="Aluvathingal J."/>
            <person name="Sichtig H."/>
        </authorList>
    </citation>
    <scope>NUCLEOTIDE SEQUENCE [LARGE SCALE GENOMIC DNA]</scope>
    <source>
        <strain evidence="8">FDAARGOS_360</strain>
    </source>
</reference>
<dbReference type="VEuPathDB" id="TriTrypDB:LDHU3_34.3070"/>
<dbReference type="CDD" id="cd23767">
    <property type="entry name" value="IQCD"/>
    <property type="match status" value="1"/>
</dbReference>
<dbReference type="SMART" id="SM00015">
    <property type="entry name" value="IQ"/>
    <property type="match status" value="4"/>
</dbReference>
<feature type="compositionally biased region" description="Low complexity" evidence="6">
    <location>
        <begin position="596"/>
        <end position="608"/>
    </location>
</feature>
<dbReference type="PANTHER" id="PTHR22706">
    <property type="entry name" value="ASSEMBLY FACTOR FOR SPINDLE MICROTUBULES"/>
    <property type="match status" value="1"/>
</dbReference>
<organism evidence="7 8">
    <name type="scientific">Leishmania donovani</name>
    <dbReference type="NCBI Taxonomy" id="5661"/>
    <lineage>
        <taxon>Eukaryota</taxon>
        <taxon>Discoba</taxon>
        <taxon>Euglenozoa</taxon>
        <taxon>Kinetoplastea</taxon>
        <taxon>Metakinetoplastina</taxon>
        <taxon>Trypanosomatida</taxon>
        <taxon>Trypanosomatidae</taxon>
        <taxon>Leishmaniinae</taxon>
        <taxon>Leishmania</taxon>
    </lineage>
</organism>
<dbReference type="GO" id="GO:0051295">
    <property type="term" value="P:establishment of meiotic spindle localization"/>
    <property type="evidence" value="ECO:0007669"/>
    <property type="project" value="TreeGrafter"/>
</dbReference>
<dbReference type="PROSITE" id="PS50096">
    <property type="entry name" value="IQ"/>
    <property type="match status" value="3"/>
</dbReference>
<dbReference type="GO" id="GO:0005516">
    <property type="term" value="F:calmodulin binding"/>
    <property type="evidence" value="ECO:0007669"/>
    <property type="project" value="UniProtKB-KW"/>
</dbReference>
<keyword evidence="4" id="KW-0112">Calmodulin-binding</keyword>
<dbReference type="VEuPathDB" id="TriTrypDB:LdCL_340025400"/>
<evidence type="ECO:0000256" key="6">
    <source>
        <dbReference type="SAM" id="MobiDB-lite"/>
    </source>
</evidence>
<keyword evidence="2" id="KW-0963">Cytoplasm</keyword>
<dbReference type="Proteomes" id="UP000318821">
    <property type="component" value="Unassembled WGS sequence"/>
</dbReference>
<dbReference type="GO" id="GO:0005737">
    <property type="term" value="C:cytoplasm"/>
    <property type="evidence" value="ECO:0007669"/>
    <property type="project" value="UniProtKB-SubCell"/>
</dbReference>
<feature type="region of interest" description="Disordered" evidence="6">
    <location>
        <begin position="83"/>
        <end position="120"/>
    </location>
</feature>
<evidence type="ECO:0000256" key="1">
    <source>
        <dbReference type="ARBA" id="ARBA00004496"/>
    </source>
</evidence>
<dbReference type="GO" id="GO:0007051">
    <property type="term" value="P:spindle organization"/>
    <property type="evidence" value="ECO:0007669"/>
    <property type="project" value="TreeGrafter"/>
</dbReference>
<evidence type="ECO:0000256" key="4">
    <source>
        <dbReference type="ARBA" id="ARBA00022860"/>
    </source>
</evidence>
<sequence>MRCSSTAVYLSDVHFYETMAAQVLHESWLEMTSSGGWRASAPWDLAHGNIEEAYPSELERVLIEVHNAKTIASGAGVSQRGLRGSSLALSRSNRTSKEQRGRGQNSVPRCAATSPSPRTAAALVPPTTQQLQHAPLVAFTQWNEAAMEALRNGEGDSSRRILSALLPVLEARLHAMQCKPSAHTSSTAIESWRLAHALTLNNYGCQLRRDGLTGEALRQFLRAKQVETLVFGKPSCSTMLNLSAVLLSSGAAEEALAISKECVMAAQDGEPILFITALHNLAVALGQQTSERERKAALPTMLQALREAQSALGEQHATTLMLKEKCGLTSGWISQDRGPEAGPEVAAPVPAVESPSVHGTLHGNSAAQSPSPAPLTAQEIARAALHTLDFGEPVHAHPAAHAVAALDAAEPANGDSNGWVQDAYPASSLRPSPNADARSQSYAGRATEDNQDSLLSLPRQSTHLDSVTDVDAVRATHLRMPLVESALPKPLQVSSRQSSAAASVDQQCLNSVNLSGMQRSVAIAPLETVLQEPFQTASLVMSRSVPNLVGPAGPIRDLYKMDSADGKRGPVFLRFSLPPRLPAASTVSLPLRKVAPQGAAAGPSGASAEGRRRKPSPATMPPSVSKWSGDSNLESSTAATLITEMPTAGDVKTVDKGERPFSKTGGRATLPSAPQRSLFGCSGSLYARRTVRREVEKQEERAYRVQREAEKKAAEAETAFQLALQKIQCRTQNTAAVTIQHAWRQWWSAVGRTRRDVQLQRLEELQRRRRERLALGFVAGKMPGRSGKVTIPPPPSQQHGHIGGYVVPAIVLRCCRKWLANTVCVRHVAKSHRSLVDGRLHEADVRRGVCRIQALWRGSIVRHRRAEHQQQPQLDGENACVIAVSAAYRRRAEAELLEYSALVVQQAYRSYRARQLRRRLYAAKHNGPAAVIQRWLRCTLADQRNRGVDSRTIRVRDAAARTIQRVWRGYVGRVAFRMRELRLRMGHAGVYPFALEAGIGTARRLAAIDDREGRAAKHISAKTSTPPSPAAVKRAGARPCSGKPDSFAAGKAALDLNCTAALVDAYAADCLQRSGEVYRLRDAERDRYHIGLYVDVRATRERQAWQESLRLRSTEVLRRRAAMDTRIHEEQRAFTEHRAALAIQRAYRAWRRMQEDKGRNTDFLYYSRALYQQQELGSLAARKQRQRDTARAIALYGDSAMAMRAERVKAAEELALVADCNGPASSSSGPNGVIAAPRKGAMKISSYAERMARKQQRQEQEAMQRRDEVLVALTYPHDMAHAREGPDECAARTGTTYEHPYYIPYVNEEHCRTLGID</sequence>
<dbReference type="GO" id="GO:0000922">
    <property type="term" value="C:spindle pole"/>
    <property type="evidence" value="ECO:0007669"/>
    <property type="project" value="TreeGrafter"/>
</dbReference>
<feature type="compositionally biased region" description="Polar residues" evidence="6">
    <location>
        <begin position="625"/>
        <end position="640"/>
    </location>
</feature>
<evidence type="ECO:0000256" key="5">
    <source>
        <dbReference type="SAM" id="Coils"/>
    </source>
</evidence>
<protein>
    <submittedName>
        <fullName evidence="7">IQ calmodulin-binding motif family protein</fullName>
    </submittedName>
</protein>
<proteinExistence type="predicted"/>
<gene>
    <name evidence="7" type="ORF">CGC20_21545</name>
</gene>
<dbReference type="GO" id="GO:0000278">
    <property type="term" value="P:mitotic cell cycle"/>
    <property type="evidence" value="ECO:0007669"/>
    <property type="project" value="TreeGrafter"/>
</dbReference>
<dbReference type="VEuPathDB" id="TriTrypDB:LdBPK_341780.1"/>
<feature type="compositionally biased region" description="Low complexity" evidence="6">
    <location>
        <begin position="111"/>
        <end position="120"/>
    </location>
</feature>
<dbReference type="InterPro" id="IPR051185">
    <property type="entry name" value="ASPM"/>
</dbReference>
<accession>A0A504XHZ1</accession>
<feature type="region of interest" description="Disordered" evidence="6">
    <location>
        <begin position="353"/>
        <end position="375"/>
    </location>
</feature>
<dbReference type="Gene3D" id="1.20.5.190">
    <property type="match status" value="1"/>
</dbReference>
<dbReference type="PANTHER" id="PTHR22706:SF1">
    <property type="entry name" value="ASSEMBLY FACTOR FOR SPINDLE MICROTUBULES"/>
    <property type="match status" value="1"/>
</dbReference>
<keyword evidence="3" id="KW-0677">Repeat</keyword>